<sequence length="738" mass="83405">MSQQVRQSLEKYPHHKVLLLAIAVSVLGLGCILVAIVGFTLRVWGHYMGTGLWCGTVIFAAGISGIISSQFKGAKSVKCYFGCSCFAIVMSLIMIVMSSAGLDYSSNFYKHVAYFKVNHQKSTFYVHVAALTFSLLSLMGNITALFLCARHDGFYQRKSRKYKMTWSSSRRSNTGNQSDYLRASTNSRSVLQEREISSGSAGGPNSKETPKLGTIDRTRRKDSSSSRRSSSDQQNRGSRVEKKHSRRNSQGNQQGSKFSVPVHKESPDDQRKTKQQSYRSLPHRSRQHKSRPPCEVEANAELLPTAFHEDELPSYTDAIKQPPLSKERIRSYEEDKANEEFQLQRRLISPLYMEIQDRPQLNRRDSQRNRGNVDYREHRQSDELSHELRQNLQNEEAEQIQNVTETESNIPSTPRLSFKNYITASPLGRGYDISSVNPNVLNIRAYPDRYPQPQINRPLTQNLPELPAVHNQNLVEERNSIPENHHECLGAPGEQASDMNVIPINDKRPAFNALNSDINISPSLPITIGSPRSAFRPVKRRSSQRSVNESHEEGATHALDTSPETRGVNRSISEPNANVWKNILLPSTVRPDRNGEPDPDAYTHAAAESSLQSPDQGASFSPDVNHHHNMSPFRAMSASNQPHPVHSNIHHHGIQEYDHHSTVGSQYRPIPTSQYNTLPIRLQRNAPQISSNSTLMAYRVPLNRHQATPPSERSYNRQEQRHLDQSQDSDLPFYSQIL</sequence>
<evidence type="ECO:0000256" key="1">
    <source>
        <dbReference type="SAM" id="MobiDB-lite"/>
    </source>
</evidence>
<feature type="transmembrane region" description="Helical" evidence="2">
    <location>
        <begin position="79"/>
        <end position="104"/>
    </location>
</feature>
<feature type="transmembrane region" description="Helical" evidence="2">
    <location>
        <begin position="17"/>
        <end position="41"/>
    </location>
</feature>
<keyword evidence="2" id="KW-0472">Membrane</keyword>
<feature type="compositionally biased region" description="Polar residues" evidence="1">
    <location>
        <begin position="562"/>
        <end position="573"/>
    </location>
</feature>
<feature type="region of interest" description="Disordered" evidence="1">
    <location>
        <begin position="525"/>
        <end position="573"/>
    </location>
</feature>
<feature type="compositionally biased region" description="Basic and acidic residues" evidence="1">
    <location>
        <begin position="208"/>
        <end position="225"/>
    </location>
</feature>
<protein>
    <submittedName>
        <fullName evidence="3">Uncharacterized protein</fullName>
    </submittedName>
</protein>
<feature type="transmembrane region" description="Helical" evidence="2">
    <location>
        <begin position="47"/>
        <end position="67"/>
    </location>
</feature>
<comment type="caution">
    <text evidence="3">The sequence shown here is derived from an EMBL/GenBank/DDBJ whole genome shotgun (WGS) entry which is preliminary data.</text>
</comment>
<keyword evidence="2" id="KW-0812">Transmembrane</keyword>
<dbReference type="PROSITE" id="PS51257">
    <property type="entry name" value="PROKAR_LIPOPROTEIN"/>
    <property type="match status" value="1"/>
</dbReference>
<feature type="transmembrane region" description="Helical" evidence="2">
    <location>
        <begin position="124"/>
        <end position="149"/>
    </location>
</feature>
<feature type="compositionally biased region" description="Basic and acidic residues" evidence="1">
    <location>
        <begin position="262"/>
        <end position="272"/>
    </location>
</feature>
<dbReference type="Proteomes" id="UP001347796">
    <property type="component" value="Unassembled WGS sequence"/>
</dbReference>
<evidence type="ECO:0000313" key="4">
    <source>
        <dbReference type="Proteomes" id="UP001347796"/>
    </source>
</evidence>
<keyword evidence="2" id="KW-1133">Transmembrane helix</keyword>
<feature type="compositionally biased region" description="Polar residues" evidence="1">
    <location>
        <begin position="609"/>
        <end position="619"/>
    </location>
</feature>
<organism evidence="3 4">
    <name type="scientific">Patella caerulea</name>
    <name type="common">Rayed Mediterranean limpet</name>
    <dbReference type="NCBI Taxonomy" id="87958"/>
    <lineage>
        <taxon>Eukaryota</taxon>
        <taxon>Metazoa</taxon>
        <taxon>Spiralia</taxon>
        <taxon>Lophotrochozoa</taxon>
        <taxon>Mollusca</taxon>
        <taxon>Gastropoda</taxon>
        <taxon>Patellogastropoda</taxon>
        <taxon>Patelloidea</taxon>
        <taxon>Patellidae</taxon>
        <taxon>Patella</taxon>
    </lineage>
</organism>
<evidence type="ECO:0000313" key="3">
    <source>
        <dbReference type="EMBL" id="KAK6171581.1"/>
    </source>
</evidence>
<proteinExistence type="predicted"/>
<gene>
    <name evidence="3" type="ORF">SNE40_019738</name>
</gene>
<feature type="region of interest" description="Disordered" evidence="1">
    <location>
        <begin position="587"/>
        <end position="630"/>
    </location>
</feature>
<feature type="compositionally biased region" description="Basic and acidic residues" evidence="1">
    <location>
        <begin position="714"/>
        <end position="725"/>
    </location>
</feature>
<evidence type="ECO:0000256" key="2">
    <source>
        <dbReference type="SAM" id="Phobius"/>
    </source>
</evidence>
<accession>A0AAN8PGD0</accession>
<feature type="compositionally biased region" description="Low complexity" evidence="1">
    <location>
        <begin position="226"/>
        <end position="237"/>
    </location>
</feature>
<feature type="compositionally biased region" description="Polar residues" evidence="1">
    <location>
        <begin position="248"/>
        <end position="257"/>
    </location>
</feature>
<dbReference type="EMBL" id="JAZGQO010000014">
    <property type="protein sequence ID" value="KAK6171581.1"/>
    <property type="molecule type" value="Genomic_DNA"/>
</dbReference>
<feature type="region of interest" description="Disordered" evidence="1">
    <location>
        <begin position="706"/>
        <end position="738"/>
    </location>
</feature>
<feature type="compositionally biased region" description="Polar residues" evidence="1">
    <location>
        <begin position="165"/>
        <end position="190"/>
    </location>
</feature>
<dbReference type="AlphaFoldDB" id="A0AAN8PGD0"/>
<feature type="region of interest" description="Disordered" evidence="1">
    <location>
        <begin position="358"/>
        <end position="386"/>
    </location>
</feature>
<feature type="compositionally biased region" description="Basic residues" evidence="1">
    <location>
        <begin position="281"/>
        <end position="291"/>
    </location>
</feature>
<feature type="region of interest" description="Disordered" evidence="1">
    <location>
        <begin position="165"/>
        <end position="295"/>
    </location>
</feature>
<name>A0AAN8PGD0_PATCE</name>
<keyword evidence="4" id="KW-1185">Reference proteome</keyword>
<reference evidence="3 4" key="1">
    <citation type="submission" date="2024-01" db="EMBL/GenBank/DDBJ databases">
        <title>The genome of the rayed Mediterranean limpet Patella caerulea (Linnaeus, 1758).</title>
        <authorList>
            <person name="Anh-Thu Weber A."/>
            <person name="Halstead-Nussloch G."/>
        </authorList>
    </citation>
    <scope>NUCLEOTIDE SEQUENCE [LARGE SCALE GENOMIC DNA]</scope>
    <source>
        <strain evidence="3">AATW-2023a</strain>
        <tissue evidence="3">Whole specimen</tissue>
    </source>
</reference>